<dbReference type="EMBL" id="OU466860">
    <property type="protein sequence ID" value="CAH2060205.1"/>
    <property type="molecule type" value="Genomic_DNA"/>
</dbReference>
<proteinExistence type="predicted"/>
<organism evidence="7 8">
    <name type="scientific">Thlaspi arvense</name>
    <name type="common">Field penny-cress</name>
    <dbReference type="NCBI Taxonomy" id="13288"/>
    <lineage>
        <taxon>Eukaryota</taxon>
        <taxon>Viridiplantae</taxon>
        <taxon>Streptophyta</taxon>
        <taxon>Embryophyta</taxon>
        <taxon>Tracheophyta</taxon>
        <taxon>Spermatophyta</taxon>
        <taxon>Magnoliopsida</taxon>
        <taxon>eudicotyledons</taxon>
        <taxon>Gunneridae</taxon>
        <taxon>Pentapetalae</taxon>
        <taxon>rosids</taxon>
        <taxon>malvids</taxon>
        <taxon>Brassicales</taxon>
        <taxon>Brassicaceae</taxon>
        <taxon>Thlaspideae</taxon>
        <taxon>Thlaspi</taxon>
    </lineage>
</organism>
<keyword evidence="4" id="KW-1133">Transmembrane helix</keyword>
<evidence type="ECO:0000313" key="7">
    <source>
        <dbReference type="EMBL" id="CAH2060205.1"/>
    </source>
</evidence>
<protein>
    <recommendedName>
        <fullName evidence="6">Malectin-like domain-containing protein</fullName>
    </recommendedName>
</protein>
<keyword evidence="5" id="KW-0472">Membrane</keyword>
<keyword evidence="2" id="KW-0812">Transmembrane</keyword>
<dbReference type="Pfam" id="PF12819">
    <property type="entry name" value="Malectin_like"/>
    <property type="match status" value="1"/>
</dbReference>
<dbReference type="AlphaFoldDB" id="A0AAU9SC99"/>
<dbReference type="InterPro" id="IPR024788">
    <property type="entry name" value="Malectin-like_Carb-bd_dom"/>
</dbReference>
<evidence type="ECO:0000256" key="4">
    <source>
        <dbReference type="ARBA" id="ARBA00022989"/>
    </source>
</evidence>
<sequence length="195" mass="22012">MIVVLAIMVEAQKQEGFISLDCGFPIEESPYSDPSNGLTYTSDSAFIQTGKSGRVDKDLNKRFSKPYLTLRYFPEGKRNCYSLNIKRGTNYLISVSFLYGNYDGLNAFPNFDLYFGPNKWARIDMEGRQNGTNEEIIHKAKSNSLDICLVRTGATFPVISAIEIRPLRNNTYVTQSGSLRLSFRDYCSNSAGHIR</sequence>
<accession>A0AAU9SC99</accession>
<evidence type="ECO:0000313" key="8">
    <source>
        <dbReference type="Proteomes" id="UP000836841"/>
    </source>
</evidence>
<evidence type="ECO:0000256" key="5">
    <source>
        <dbReference type="ARBA" id="ARBA00023136"/>
    </source>
</evidence>
<keyword evidence="3" id="KW-0732">Signal</keyword>
<gene>
    <name evidence="7" type="ORF">TAV2_LOCUS13817</name>
</gene>
<name>A0AAU9SC99_THLAR</name>
<dbReference type="PANTHER" id="PTHR45631:SF124">
    <property type="entry name" value="LEUCINE-RICH REPEAT PROTEIN KINASE FAMILY PROTEIN"/>
    <property type="match status" value="1"/>
</dbReference>
<dbReference type="GO" id="GO:0016020">
    <property type="term" value="C:membrane"/>
    <property type="evidence" value="ECO:0007669"/>
    <property type="project" value="UniProtKB-SubCell"/>
</dbReference>
<keyword evidence="8" id="KW-1185">Reference proteome</keyword>
<dbReference type="Proteomes" id="UP000836841">
    <property type="component" value="Chromosome 4"/>
</dbReference>
<evidence type="ECO:0000256" key="2">
    <source>
        <dbReference type="ARBA" id="ARBA00022692"/>
    </source>
</evidence>
<dbReference type="PANTHER" id="PTHR45631">
    <property type="entry name" value="OS07G0107800 PROTEIN-RELATED"/>
    <property type="match status" value="1"/>
</dbReference>
<evidence type="ECO:0000256" key="3">
    <source>
        <dbReference type="ARBA" id="ARBA00022729"/>
    </source>
</evidence>
<evidence type="ECO:0000259" key="6">
    <source>
        <dbReference type="Pfam" id="PF12819"/>
    </source>
</evidence>
<evidence type="ECO:0000256" key="1">
    <source>
        <dbReference type="ARBA" id="ARBA00004167"/>
    </source>
</evidence>
<reference evidence="7 8" key="1">
    <citation type="submission" date="2022-03" db="EMBL/GenBank/DDBJ databases">
        <authorList>
            <person name="Nunn A."/>
            <person name="Chopra R."/>
            <person name="Nunn A."/>
            <person name="Contreras Garrido A."/>
        </authorList>
    </citation>
    <scope>NUCLEOTIDE SEQUENCE [LARGE SCALE GENOMIC DNA]</scope>
</reference>
<feature type="domain" description="Malectin-like" evidence="6">
    <location>
        <begin position="20"/>
        <end position="191"/>
    </location>
</feature>
<comment type="subcellular location">
    <subcellularLocation>
        <location evidence="1">Membrane</location>
        <topology evidence="1">Single-pass membrane protein</topology>
    </subcellularLocation>
</comment>